<dbReference type="GO" id="GO:0046872">
    <property type="term" value="F:metal ion binding"/>
    <property type="evidence" value="ECO:0007669"/>
    <property type="project" value="InterPro"/>
</dbReference>
<dbReference type="InterPro" id="IPR005479">
    <property type="entry name" value="CPAse_ATP-bd"/>
</dbReference>
<dbReference type="GO" id="GO:0005524">
    <property type="term" value="F:ATP binding"/>
    <property type="evidence" value="ECO:0007669"/>
    <property type="project" value="UniProtKB-UniRule"/>
</dbReference>
<evidence type="ECO:0000259" key="2">
    <source>
        <dbReference type="PROSITE" id="PS50975"/>
    </source>
</evidence>
<proteinExistence type="predicted"/>
<dbReference type="KEGG" id="sals:SLNWT_5591"/>
<gene>
    <name evidence="3" type="ORF">SLNWT_5591</name>
</gene>
<keyword evidence="1" id="KW-0067">ATP-binding</keyword>
<evidence type="ECO:0000313" key="4">
    <source>
        <dbReference type="Proteomes" id="UP000031523"/>
    </source>
</evidence>
<accession>A0A0B5F6L0</accession>
<keyword evidence="1" id="KW-0547">Nucleotide-binding</keyword>
<organism evidence="3 4">
    <name type="scientific">Streptomyces albus (strain ATCC 21838 / DSM 41398 / FERM P-419 / JCM 4703 / NBRC 107858)</name>
    <dbReference type="NCBI Taxonomy" id="1081613"/>
    <lineage>
        <taxon>Bacteria</taxon>
        <taxon>Bacillati</taxon>
        <taxon>Actinomycetota</taxon>
        <taxon>Actinomycetes</taxon>
        <taxon>Kitasatosporales</taxon>
        <taxon>Streptomycetaceae</taxon>
        <taxon>Streptomyces</taxon>
    </lineage>
</organism>
<evidence type="ECO:0000256" key="1">
    <source>
        <dbReference type="PROSITE-ProRule" id="PRU00409"/>
    </source>
</evidence>
<dbReference type="EMBL" id="CP010519">
    <property type="protein sequence ID" value="AJE85967.1"/>
    <property type="molecule type" value="Genomic_DNA"/>
</dbReference>
<name>A0A0B5F6L0_STRA4</name>
<dbReference type="AlphaFoldDB" id="A0A0B5F6L0"/>
<feature type="domain" description="ATP-grasp" evidence="2">
    <location>
        <begin position="172"/>
        <end position="379"/>
    </location>
</feature>
<dbReference type="InterPro" id="IPR040754">
    <property type="entry name" value="PreAtp-grasp"/>
</dbReference>
<keyword evidence="4" id="KW-1185">Reference proteome</keyword>
<sequence length="461" mass="50142">MRTSSPMSSYLRTMKESVSGDPNAVFVFLCNFEVERRWAQSYTGLPGPQVSGSDETVQRLEELGALLGAEGDYLLLRSPLDPGFRAYAEGLGLAPPTELVPENCPEGASTSAAVLGSPVLLDRLRALGRAGAYLMPMGTSADEQKIAETTGLRLAGADADRAEKVNSKIYSRRITEQLGLRTIPGACCESVGELARALDTGLAASPAVIVKEAYGVSGRGLIVLRGRTQADRLLRMVRRRAERTGSDRLDVVVEHFLPKRADLNYQFTVGRDGGVHFDFVKEALTENGIHKGHLMPARLDRQQIADLEKTSLALGRRLFEDGFFGVVGVDALLGEDSLVYPVLEINARLNMSSYQGRATEALSRPGGMVLAKHYPLRLERPLAFTEIHEALQGFHETDTEGTGILLTCFATVNAQAASATGPFDGRLYTLLFAPDRERLGKLDHDVTERLDALTTRKGNPR</sequence>
<dbReference type="InterPro" id="IPR011761">
    <property type="entry name" value="ATP-grasp"/>
</dbReference>
<dbReference type="Gene3D" id="3.30.470.20">
    <property type="entry name" value="ATP-grasp fold, B domain"/>
    <property type="match status" value="1"/>
</dbReference>
<dbReference type="PROSITE" id="PS50975">
    <property type="entry name" value="ATP_GRASP"/>
    <property type="match status" value="1"/>
</dbReference>
<evidence type="ECO:0000313" key="3">
    <source>
        <dbReference type="EMBL" id="AJE85967.1"/>
    </source>
</evidence>
<reference evidence="3 4" key="1">
    <citation type="submission" date="2015-01" db="EMBL/GenBank/DDBJ databases">
        <title>Enhanced salinomycin production by adjusting the supply of polyketide extender units in Streptomyce albus DSM 41398.</title>
        <authorList>
            <person name="Lu C."/>
        </authorList>
    </citation>
    <scope>NUCLEOTIDE SEQUENCE [LARGE SCALE GENOMIC DNA]</scope>
    <source>
        <strain evidence="4">ATCC 21838 / DSM 41398 / FERM P-419 / JCM 4703 / NBRC 107858</strain>
    </source>
</reference>
<dbReference type="SUPFAM" id="SSF56059">
    <property type="entry name" value="Glutathione synthetase ATP-binding domain-like"/>
    <property type="match status" value="1"/>
</dbReference>
<dbReference type="Pfam" id="PF18604">
    <property type="entry name" value="PreAtp-grasp"/>
    <property type="match status" value="1"/>
</dbReference>
<protein>
    <recommendedName>
        <fullName evidence="2">ATP-grasp domain-containing protein</fullName>
    </recommendedName>
</protein>
<dbReference type="Pfam" id="PF02786">
    <property type="entry name" value="CPSase_L_D2"/>
    <property type="match status" value="1"/>
</dbReference>
<dbReference type="Proteomes" id="UP000031523">
    <property type="component" value="Chromosome"/>
</dbReference>